<dbReference type="InParanoid" id="A0A0C2X555"/>
<name>A0A0C2X555_AMAMK</name>
<evidence type="ECO:0000313" key="1">
    <source>
        <dbReference type="EMBL" id="KIL64401.1"/>
    </source>
</evidence>
<dbReference type="EMBL" id="KN818249">
    <property type="protein sequence ID" value="KIL64401.1"/>
    <property type="molecule type" value="Genomic_DNA"/>
</dbReference>
<keyword evidence="2" id="KW-1185">Reference proteome</keyword>
<proteinExistence type="predicted"/>
<gene>
    <name evidence="1" type="ORF">M378DRAFT_163137</name>
</gene>
<accession>A0A0C2X555</accession>
<organism evidence="1 2">
    <name type="scientific">Amanita muscaria (strain Koide BX008)</name>
    <dbReference type="NCBI Taxonomy" id="946122"/>
    <lineage>
        <taxon>Eukaryota</taxon>
        <taxon>Fungi</taxon>
        <taxon>Dikarya</taxon>
        <taxon>Basidiomycota</taxon>
        <taxon>Agaricomycotina</taxon>
        <taxon>Agaricomycetes</taxon>
        <taxon>Agaricomycetidae</taxon>
        <taxon>Agaricales</taxon>
        <taxon>Pluteineae</taxon>
        <taxon>Amanitaceae</taxon>
        <taxon>Amanita</taxon>
    </lineage>
</organism>
<dbReference type="HOGENOM" id="CLU_2319800_0_0_1"/>
<dbReference type="Proteomes" id="UP000054549">
    <property type="component" value="Unassembled WGS sequence"/>
</dbReference>
<reference evidence="1 2" key="1">
    <citation type="submission" date="2014-04" db="EMBL/GenBank/DDBJ databases">
        <title>Evolutionary Origins and Diversification of the Mycorrhizal Mutualists.</title>
        <authorList>
            <consortium name="DOE Joint Genome Institute"/>
            <consortium name="Mycorrhizal Genomics Consortium"/>
            <person name="Kohler A."/>
            <person name="Kuo A."/>
            <person name="Nagy L.G."/>
            <person name="Floudas D."/>
            <person name="Copeland A."/>
            <person name="Barry K.W."/>
            <person name="Cichocki N."/>
            <person name="Veneault-Fourrey C."/>
            <person name="LaButti K."/>
            <person name="Lindquist E.A."/>
            <person name="Lipzen A."/>
            <person name="Lundell T."/>
            <person name="Morin E."/>
            <person name="Murat C."/>
            <person name="Riley R."/>
            <person name="Ohm R."/>
            <person name="Sun H."/>
            <person name="Tunlid A."/>
            <person name="Henrissat B."/>
            <person name="Grigoriev I.V."/>
            <person name="Hibbett D.S."/>
            <person name="Martin F."/>
        </authorList>
    </citation>
    <scope>NUCLEOTIDE SEQUENCE [LARGE SCALE GENOMIC DNA]</scope>
    <source>
        <strain evidence="1 2">Koide BX008</strain>
    </source>
</reference>
<sequence>MTKVNALTILDSPLTRVSEQNPLHAVSATISRTSTKVRYVKRFQRSFDCCITIVIFSKGRPRATGITSPAAATWLWTHGITDQTRAHYILLEHRKRDRE</sequence>
<evidence type="ECO:0000313" key="2">
    <source>
        <dbReference type="Proteomes" id="UP000054549"/>
    </source>
</evidence>
<protein>
    <submittedName>
        <fullName evidence="1">Uncharacterized protein</fullName>
    </submittedName>
</protein>
<dbReference type="AlphaFoldDB" id="A0A0C2X555"/>